<evidence type="ECO:0000313" key="8">
    <source>
        <dbReference type="EMBL" id="MDB2002234.1"/>
    </source>
</evidence>
<keyword evidence="4 5" id="KW-0472">Membrane</keyword>
<dbReference type="AlphaFoldDB" id="A0AAW6AYD6"/>
<dbReference type="RefSeq" id="WP_003504548.1">
    <property type="nucleotide sequence ID" value="NZ_BAABZD010000001.1"/>
</dbReference>
<keyword evidence="3 5" id="KW-1133">Transmembrane helix</keyword>
<name>A0AAW6AYD6_CLOSY</name>
<dbReference type="EMBL" id="JAINVB010000001">
    <property type="protein sequence ID" value="MCK0085306.1"/>
    <property type="molecule type" value="Genomic_DNA"/>
</dbReference>
<reference evidence="7" key="1">
    <citation type="journal article" date="2022" name="Cell Host Microbe">
        <title>Colonization of the live biotherapeutic product VE303 and modulation of the microbiota and metabolites in healthy volunteers.</title>
        <authorList>
            <person name="Dsouza M."/>
            <person name="Menon R."/>
            <person name="Crossette E."/>
            <person name="Bhattarai S.K."/>
            <person name="Schneider J."/>
            <person name="Kim Y.G."/>
            <person name="Reddy S."/>
            <person name="Caballero S."/>
            <person name="Felix C."/>
            <person name="Cornacchione L."/>
            <person name="Hendrickson J."/>
            <person name="Watson A.R."/>
            <person name="Minot S.S."/>
            <person name="Greenfield N."/>
            <person name="Schopf L."/>
            <person name="Szabady R."/>
            <person name="Patarroyo J."/>
            <person name="Smith W."/>
            <person name="Harrison P."/>
            <person name="Kuijper E.J."/>
            <person name="Kelly C.P."/>
            <person name="Olle B."/>
            <person name="Bobilev D."/>
            <person name="Silber J.L."/>
            <person name="Bucci V."/>
            <person name="Roberts B."/>
            <person name="Faith J."/>
            <person name="Norman J.M."/>
        </authorList>
    </citation>
    <scope>NUCLEOTIDE SEQUENCE</scope>
    <source>
        <strain evidence="7">VE303-04</strain>
    </source>
</reference>
<feature type="transmembrane region" description="Helical" evidence="5">
    <location>
        <begin position="67"/>
        <end position="85"/>
    </location>
</feature>
<sequence>MNTSFPQLFLLITALSLDAFAASFVYGTDRVKIPAASVAVITALSTGILVLFLLLGKWFGGLIPPRATSVLCFLILFALGFIKLFDSTIKSFIRKSDFFERKVCFSISNLNFILTVYADPSAANGEDIAVLSPVEALSLGLALSLDSAAAGFGAGMMVTHLPLTILLSLLLNTAAVLLGSFLGRTLAKRSSLDLSWLSGLLLMGLALGKLL</sequence>
<evidence type="ECO:0000256" key="4">
    <source>
        <dbReference type="ARBA" id="ARBA00023136"/>
    </source>
</evidence>
<organism evidence="8 9">
    <name type="scientific">Clostridium symbiosum</name>
    <name type="common">Bacteroides symbiosus</name>
    <dbReference type="NCBI Taxonomy" id="1512"/>
    <lineage>
        <taxon>Bacteria</taxon>
        <taxon>Bacillati</taxon>
        <taxon>Bacillota</taxon>
        <taxon>Clostridia</taxon>
        <taxon>Lachnospirales</taxon>
        <taxon>Lachnospiraceae</taxon>
        <taxon>Otoolea</taxon>
    </lineage>
</organism>
<keyword evidence="1" id="KW-1003">Cell membrane</keyword>
<dbReference type="EMBL" id="JAQLGM010000064">
    <property type="protein sequence ID" value="MDB2002234.1"/>
    <property type="molecule type" value="Genomic_DNA"/>
</dbReference>
<protein>
    <submittedName>
        <fullName evidence="8">Manganese efflux pump</fullName>
    </submittedName>
</protein>
<keyword evidence="2 5" id="KW-0812">Transmembrane</keyword>
<dbReference type="PANTHER" id="PTHR35529">
    <property type="entry name" value="MANGANESE EFFLUX PUMP MNTP-RELATED"/>
    <property type="match status" value="1"/>
</dbReference>
<evidence type="ECO:0000256" key="2">
    <source>
        <dbReference type="ARBA" id="ARBA00022692"/>
    </source>
</evidence>
<evidence type="ECO:0000256" key="3">
    <source>
        <dbReference type="ARBA" id="ARBA00022989"/>
    </source>
</evidence>
<dbReference type="Proteomes" id="UP001300871">
    <property type="component" value="Unassembled WGS sequence"/>
</dbReference>
<feature type="transmembrane region" description="Helical" evidence="5">
    <location>
        <begin position="161"/>
        <end position="182"/>
    </location>
</feature>
<feature type="signal peptide" evidence="6">
    <location>
        <begin position="1"/>
        <end position="21"/>
    </location>
</feature>
<evidence type="ECO:0000313" key="7">
    <source>
        <dbReference type="EMBL" id="MCK0085306.1"/>
    </source>
</evidence>
<dbReference type="Pfam" id="PF02659">
    <property type="entry name" value="Mntp"/>
    <property type="match status" value="1"/>
</dbReference>
<dbReference type="PANTHER" id="PTHR35529:SF2">
    <property type="entry name" value="SPORULATION PROTEIN YTAF-RELATED"/>
    <property type="match status" value="1"/>
</dbReference>
<evidence type="ECO:0000256" key="6">
    <source>
        <dbReference type="SAM" id="SignalP"/>
    </source>
</evidence>
<feature type="chain" id="PRO_5044477624" evidence="6">
    <location>
        <begin position="22"/>
        <end position="211"/>
    </location>
</feature>
<keyword evidence="6" id="KW-0732">Signal</keyword>
<comment type="caution">
    <text evidence="8">The sequence shown here is derived from an EMBL/GenBank/DDBJ whole genome shotgun (WGS) entry which is preliminary data.</text>
</comment>
<evidence type="ECO:0000256" key="1">
    <source>
        <dbReference type="ARBA" id="ARBA00022475"/>
    </source>
</evidence>
<reference evidence="8" key="2">
    <citation type="submission" date="2023-01" db="EMBL/GenBank/DDBJ databases">
        <title>Human gut microbiome strain richness.</title>
        <authorList>
            <person name="Chen-Liaw A."/>
        </authorList>
    </citation>
    <scope>NUCLEOTIDE SEQUENCE</scope>
    <source>
        <strain evidence="8">B1_m1001713B170214d0_201011</strain>
    </source>
</reference>
<dbReference type="InterPro" id="IPR003810">
    <property type="entry name" value="Mntp/YtaF"/>
</dbReference>
<dbReference type="Proteomes" id="UP001203136">
    <property type="component" value="Unassembled WGS sequence"/>
</dbReference>
<feature type="transmembrane region" description="Helical" evidence="5">
    <location>
        <begin position="31"/>
        <end position="55"/>
    </location>
</feature>
<evidence type="ECO:0000313" key="9">
    <source>
        <dbReference type="Proteomes" id="UP001300871"/>
    </source>
</evidence>
<gene>
    <name evidence="7" type="ORF">K5I21_05375</name>
    <name evidence="8" type="ORF">PM006_18715</name>
</gene>
<dbReference type="GeneID" id="57966960"/>
<accession>A0AAW6AYD6</accession>
<proteinExistence type="predicted"/>
<evidence type="ECO:0000256" key="5">
    <source>
        <dbReference type="SAM" id="Phobius"/>
    </source>
</evidence>